<dbReference type="Gene3D" id="3.40.30.10">
    <property type="entry name" value="Glutaredoxin"/>
    <property type="match status" value="1"/>
</dbReference>
<evidence type="ECO:0000313" key="3">
    <source>
        <dbReference type="Proteomes" id="UP000197468"/>
    </source>
</evidence>
<feature type="transmembrane region" description="Helical" evidence="1">
    <location>
        <begin position="29"/>
        <end position="52"/>
    </location>
</feature>
<gene>
    <name evidence="2" type="ORF">CDN99_17820</name>
</gene>
<dbReference type="Proteomes" id="UP000197468">
    <property type="component" value="Unassembled WGS sequence"/>
</dbReference>
<keyword evidence="1" id="KW-0472">Membrane</keyword>
<dbReference type="SUPFAM" id="SSF52833">
    <property type="entry name" value="Thioredoxin-like"/>
    <property type="match status" value="1"/>
</dbReference>
<evidence type="ECO:0008006" key="4">
    <source>
        <dbReference type="Google" id="ProtNLM"/>
    </source>
</evidence>
<evidence type="ECO:0000256" key="1">
    <source>
        <dbReference type="SAM" id="Phobius"/>
    </source>
</evidence>
<evidence type="ECO:0000313" key="2">
    <source>
        <dbReference type="EMBL" id="OWQ87747.1"/>
    </source>
</evidence>
<reference evidence="2 3" key="1">
    <citation type="journal article" date="2008" name="Int. J. Syst. Evol. Microbiol.">
        <title>Description of Roseateles aquatilis sp. nov. and Roseateles terrae sp. nov., in the class Betaproteobacteria, and emended description of the genus Roseateles.</title>
        <authorList>
            <person name="Gomila M."/>
            <person name="Bowien B."/>
            <person name="Falsen E."/>
            <person name="Moore E.R."/>
            <person name="Lalucat J."/>
        </authorList>
    </citation>
    <scope>NUCLEOTIDE SEQUENCE [LARGE SCALE GENOMIC DNA]</scope>
    <source>
        <strain evidence="2 3">CCUG 48205</strain>
    </source>
</reference>
<dbReference type="InterPro" id="IPR036249">
    <property type="entry name" value="Thioredoxin-like_sf"/>
</dbReference>
<accession>A0A246J5D6</accession>
<keyword evidence="1" id="KW-0812">Transmembrane</keyword>
<keyword evidence="3" id="KW-1185">Reference proteome</keyword>
<dbReference type="EMBL" id="NIOF01000008">
    <property type="protein sequence ID" value="OWQ87747.1"/>
    <property type="molecule type" value="Genomic_DNA"/>
</dbReference>
<dbReference type="AlphaFoldDB" id="A0A246J5D6"/>
<keyword evidence="1" id="KW-1133">Transmembrane helix</keyword>
<sequence length="221" mass="24731">MPPDGPVTMAVHSLPLPELDPPKRSRSRWTLWLVLAVCAAPVIASYFSFYVLDLRGRAYSDLITPTRDMPAELELTTLQGAPVPAKTLQGQWLLTYVPDRTCDSGCERMLFMQRQLREMLGKDRDKLDKLVLVPDDVALTPAQIDALTGHGAPATVLRAKREVLEGWLMAAPGHRMGEHLFLVDPMGRWMLRSPATPEPTALKKDLERLMRANAGWDRPGR</sequence>
<comment type="caution">
    <text evidence="2">The sequence shown here is derived from an EMBL/GenBank/DDBJ whole genome shotgun (WGS) entry which is preliminary data.</text>
</comment>
<protein>
    <recommendedName>
        <fullName evidence="4">Thioredoxin domain-containing protein</fullName>
    </recommendedName>
</protein>
<name>A0A246J5D6_9BURK</name>
<proteinExistence type="predicted"/>
<organism evidence="2 3">
    <name type="scientific">Roseateles aquatilis</name>
    <dbReference type="NCBI Taxonomy" id="431061"/>
    <lineage>
        <taxon>Bacteria</taxon>
        <taxon>Pseudomonadati</taxon>
        <taxon>Pseudomonadota</taxon>
        <taxon>Betaproteobacteria</taxon>
        <taxon>Burkholderiales</taxon>
        <taxon>Sphaerotilaceae</taxon>
        <taxon>Roseateles</taxon>
    </lineage>
</organism>